<keyword evidence="2" id="KW-1185">Reference proteome</keyword>
<reference evidence="1" key="2">
    <citation type="submission" date="2023-06" db="EMBL/GenBank/DDBJ databases">
        <authorList>
            <person name="Swenson N.G."/>
            <person name="Wegrzyn J.L."/>
            <person name="Mcevoy S.L."/>
        </authorList>
    </citation>
    <scope>NUCLEOTIDE SEQUENCE</scope>
    <source>
        <strain evidence="1">NS2018</strain>
        <tissue evidence="1">Leaf</tissue>
    </source>
</reference>
<sequence length="68" mass="7770">MMPQPAHEWVPHGLVDPDKLASYIAHKRNLTGELRDVDLHDPVGIGVTWFHRFQTNFMELEDTVCVGT</sequence>
<reference evidence="1" key="1">
    <citation type="journal article" date="2022" name="Plant J.">
        <title>Strategies of tolerance reflected in two North American maple genomes.</title>
        <authorList>
            <person name="McEvoy S.L."/>
            <person name="Sezen U.U."/>
            <person name="Trouern-Trend A."/>
            <person name="McMahon S.M."/>
            <person name="Schaberg P.G."/>
            <person name="Yang J."/>
            <person name="Wegrzyn J.L."/>
            <person name="Swenson N.G."/>
        </authorList>
    </citation>
    <scope>NUCLEOTIDE SEQUENCE</scope>
    <source>
        <strain evidence="1">NS2018</strain>
    </source>
</reference>
<protein>
    <submittedName>
        <fullName evidence="1">Uncharacterized protein</fullName>
    </submittedName>
</protein>
<proteinExistence type="predicted"/>
<accession>A0AA39VR07</accession>
<evidence type="ECO:0000313" key="1">
    <source>
        <dbReference type="EMBL" id="KAK0589825.1"/>
    </source>
</evidence>
<gene>
    <name evidence="1" type="ORF">LWI29_018980</name>
</gene>
<organism evidence="1 2">
    <name type="scientific">Acer saccharum</name>
    <name type="common">Sugar maple</name>
    <dbReference type="NCBI Taxonomy" id="4024"/>
    <lineage>
        <taxon>Eukaryota</taxon>
        <taxon>Viridiplantae</taxon>
        <taxon>Streptophyta</taxon>
        <taxon>Embryophyta</taxon>
        <taxon>Tracheophyta</taxon>
        <taxon>Spermatophyta</taxon>
        <taxon>Magnoliopsida</taxon>
        <taxon>eudicotyledons</taxon>
        <taxon>Gunneridae</taxon>
        <taxon>Pentapetalae</taxon>
        <taxon>rosids</taxon>
        <taxon>malvids</taxon>
        <taxon>Sapindales</taxon>
        <taxon>Sapindaceae</taxon>
        <taxon>Hippocastanoideae</taxon>
        <taxon>Acereae</taxon>
        <taxon>Acer</taxon>
    </lineage>
</organism>
<dbReference type="Proteomes" id="UP001168877">
    <property type="component" value="Unassembled WGS sequence"/>
</dbReference>
<comment type="caution">
    <text evidence="1">The sequence shown here is derived from an EMBL/GenBank/DDBJ whole genome shotgun (WGS) entry which is preliminary data.</text>
</comment>
<dbReference type="AlphaFoldDB" id="A0AA39VR07"/>
<name>A0AA39VR07_ACESA</name>
<dbReference type="EMBL" id="JAUESC010000381">
    <property type="protein sequence ID" value="KAK0589825.1"/>
    <property type="molecule type" value="Genomic_DNA"/>
</dbReference>
<evidence type="ECO:0000313" key="2">
    <source>
        <dbReference type="Proteomes" id="UP001168877"/>
    </source>
</evidence>